<evidence type="ECO:0000313" key="2">
    <source>
        <dbReference type="Ensembl" id="ENSCINP00000025691.2"/>
    </source>
</evidence>
<name>F6SQR4_CIOIN</name>
<organism evidence="2 3">
    <name type="scientific">Ciona intestinalis</name>
    <name type="common">Transparent sea squirt</name>
    <name type="synonym">Ascidia intestinalis</name>
    <dbReference type="NCBI Taxonomy" id="7719"/>
    <lineage>
        <taxon>Eukaryota</taxon>
        <taxon>Metazoa</taxon>
        <taxon>Chordata</taxon>
        <taxon>Tunicata</taxon>
        <taxon>Ascidiacea</taxon>
        <taxon>Phlebobranchia</taxon>
        <taxon>Cionidae</taxon>
        <taxon>Ciona</taxon>
    </lineage>
</organism>
<feature type="region of interest" description="Disordered" evidence="1">
    <location>
        <begin position="179"/>
        <end position="198"/>
    </location>
</feature>
<dbReference type="AlphaFoldDB" id="F6SQR4"/>
<reference evidence="2" key="3">
    <citation type="submission" date="2025-08" db="UniProtKB">
        <authorList>
            <consortium name="Ensembl"/>
        </authorList>
    </citation>
    <scope>IDENTIFICATION</scope>
</reference>
<reference evidence="3" key="1">
    <citation type="journal article" date="2002" name="Science">
        <title>The draft genome of Ciona intestinalis: insights into chordate and vertebrate origins.</title>
        <authorList>
            <person name="Dehal P."/>
            <person name="Satou Y."/>
            <person name="Campbell R.K."/>
            <person name="Chapman J."/>
            <person name="Degnan B."/>
            <person name="De Tomaso A."/>
            <person name="Davidson B."/>
            <person name="Di Gregorio A."/>
            <person name="Gelpke M."/>
            <person name="Goodstein D.M."/>
            <person name="Harafuji N."/>
            <person name="Hastings K.E."/>
            <person name="Ho I."/>
            <person name="Hotta K."/>
            <person name="Huang W."/>
            <person name="Kawashima T."/>
            <person name="Lemaire P."/>
            <person name="Martinez D."/>
            <person name="Meinertzhagen I.A."/>
            <person name="Necula S."/>
            <person name="Nonaka M."/>
            <person name="Putnam N."/>
            <person name="Rash S."/>
            <person name="Saiga H."/>
            <person name="Satake M."/>
            <person name="Terry A."/>
            <person name="Yamada L."/>
            <person name="Wang H.G."/>
            <person name="Awazu S."/>
            <person name="Azumi K."/>
            <person name="Boore J."/>
            <person name="Branno M."/>
            <person name="Chin-Bow S."/>
            <person name="DeSantis R."/>
            <person name="Doyle S."/>
            <person name="Francino P."/>
            <person name="Keys D.N."/>
            <person name="Haga S."/>
            <person name="Hayashi H."/>
            <person name="Hino K."/>
            <person name="Imai K.S."/>
            <person name="Inaba K."/>
            <person name="Kano S."/>
            <person name="Kobayashi K."/>
            <person name="Kobayashi M."/>
            <person name="Lee B.I."/>
            <person name="Makabe K.W."/>
            <person name="Manohar C."/>
            <person name="Matassi G."/>
            <person name="Medina M."/>
            <person name="Mochizuki Y."/>
            <person name="Mount S."/>
            <person name="Morishita T."/>
            <person name="Miura S."/>
            <person name="Nakayama A."/>
            <person name="Nishizaka S."/>
            <person name="Nomoto H."/>
            <person name="Ohta F."/>
            <person name="Oishi K."/>
            <person name="Rigoutsos I."/>
            <person name="Sano M."/>
            <person name="Sasaki A."/>
            <person name="Sasakura Y."/>
            <person name="Shoguchi E."/>
            <person name="Shin-i T."/>
            <person name="Spagnuolo A."/>
            <person name="Stainier D."/>
            <person name="Suzuki M.M."/>
            <person name="Tassy O."/>
            <person name="Takatori N."/>
            <person name="Tokuoka M."/>
            <person name="Yagi K."/>
            <person name="Yoshizaki F."/>
            <person name="Wada S."/>
            <person name="Zhang C."/>
            <person name="Hyatt P.D."/>
            <person name="Larimer F."/>
            <person name="Detter C."/>
            <person name="Doggett N."/>
            <person name="Glavina T."/>
            <person name="Hawkins T."/>
            <person name="Richardson P."/>
            <person name="Lucas S."/>
            <person name="Kohara Y."/>
            <person name="Levine M."/>
            <person name="Satoh N."/>
            <person name="Rokhsar D.S."/>
        </authorList>
    </citation>
    <scope>NUCLEOTIDE SEQUENCE [LARGE SCALE GENOMIC DNA]</scope>
</reference>
<feature type="compositionally biased region" description="Polar residues" evidence="1">
    <location>
        <begin position="183"/>
        <end position="192"/>
    </location>
</feature>
<accession>F6SQR4</accession>
<dbReference type="EMBL" id="EAAA01001039">
    <property type="status" value="NOT_ANNOTATED_CDS"/>
    <property type="molecule type" value="Genomic_DNA"/>
</dbReference>
<sequence length="198" mass="22686">MSATPEQSDEIKESVLNPTFHDIQVKKVEICTPETATVKFQEQHFPIEEYETHEVAKEEFVSYRTKAAKSPCLKPLKESAEENRLVSRSNSQNVAVVTVPPDPQLLASCQSRRGQRPLLEGGAERRLRLQELHQRKQEIIDSLAQQTGHRRRSGVRRQERNAPRYFEVSPGVFITERPESRLQAANSAQSRTYGEYRS</sequence>
<evidence type="ECO:0000313" key="3">
    <source>
        <dbReference type="Proteomes" id="UP000008144"/>
    </source>
</evidence>
<evidence type="ECO:0000256" key="1">
    <source>
        <dbReference type="SAM" id="MobiDB-lite"/>
    </source>
</evidence>
<dbReference type="HOGENOM" id="CLU_1377672_0_0_1"/>
<reference evidence="2" key="4">
    <citation type="submission" date="2025-09" db="UniProtKB">
        <authorList>
            <consortium name="Ensembl"/>
        </authorList>
    </citation>
    <scope>IDENTIFICATION</scope>
</reference>
<protein>
    <submittedName>
        <fullName evidence="2">Uncharacterized protein</fullName>
    </submittedName>
</protein>
<reference evidence="2" key="2">
    <citation type="journal article" date="2008" name="Genome Biol.">
        <title>Improved genome assembly and evidence-based global gene model set for the chordate Ciona intestinalis: new insight into intron and operon populations.</title>
        <authorList>
            <person name="Satou Y."/>
            <person name="Mineta K."/>
            <person name="Ogasawara M."/>
            <person name="Sasakura Y."/>
            <person name="Shoguchi E."/>
            <person name="Ueno K."/>
            <person name="Yamada L."/>
            <person name="Matsumoto J."/>
            <person name="Wasserscheid J."/>
            <person name="Dewar K."/>
            <person name="Wiley G.B."/>
            <person name="Macmil S.L."/>
            <person name="Roe B.A."/>
            <person name="Zeller R.W."/>
            <person name="Hastings K.E."/>
            <person name="Lemaire P."/>
            <person name="Lindquist E."/>
            <person name="Endo T."/>
            <person name="Hotta K."/>
            <person name="Inaba K."/>
        </authorList>
    </citation>
    <scope>NUCLEOTIDE SEQUENCE [LARGE SCALE GENOMIC DNA]</scope>
    <source>
        <strain evidence="2">wild type</strain>
    </source>
</reference>
<dbReference type="Ensembl" id="ENSCINT00000025937.2">
    <property type="protein sequence ID" value="ENSCINP00000025691.2"/>
    <property type="gene ID" value="ENSCING00000014132.2"/>
</dbReference>
<keyword evidence="3" id="KW-1185">Reference proteome</keyword>
<dbReference type="InParanoid" id="F6SQR4"/>
<dbReference type="Proteomes" id="UP000008144">
    <property type="component" value="Chromosome 12"/>
</dbReference>
<proteinExistence type="predicted"/>